<keyword evidence="1" id="KW-0472">Membrane</keyword>
<keyword evidence="4" id="KW-1185">Reference proteome</keyword>
<keyword evidence="1" id="KW-1133">Transmembrane helix</keyword>
<feature type="transmembrane region" description="Helical" evidence="1">
    <location>
        <begin position="71"/>
        <end position="94"/>
    </location>
</feature>
<evidence type="ECO:0000313" key="2">
    <source>
        <dbReference type="EMBL" id="KAJ7607589.1"/>
    </source>
</evidence>
<evidence type="ECO:0008006" key="5">
    <source>
        <dbReference type="Google" id="ProtNLM"/>
    </source>
</evidence>
<accession>A0AAD7B194</accession>
<organism evidence="2 4">
    <name type="scientific">Roridomyces roridus</name>
    <dbReference type="NCBI Taxonomy" id="1738132"/>
    <lineage>
        <taxon>Eukaryota</taxon>
        <taxon>Fungi</taxon>
        <taxon>Dikarya</taxon>
        <taxon>Basidiomycota</taxon>
        <taxon>Agaricomycotina</taxon>
        <taxon>Agaricomycetes</taxon>
        <taxon>Agaricomycetidae</taxon>
        <taxon>Agaricales</taxon>
        <taxon>Marasmiineae</taxon>
        <taxon>Mycenaceae</taxon>
        <taxon>Roridomyces</taxon>
    </lineage>
</organism>
<evidence type="ECO:0000256" key="1">
    <source>
        <dbReference type="SAM" id="Phobius"/>
    </source>
</evidence>
<gene>
    <name evidence="3" type="ORF">FB45DRAFT_936599</name>
    <name evidence="2" type="ORF">FB45DRAFT_948015</name>
</gene>
<proteinExistence type="predicted"/>
<dbReference type="EMBL" id="JARKIF010000025">
    <property type="protein sequence ID" value="KAJ7615008.1"/>
    <property type="molecule type" value="Genomic_DNA"/>
</dbReference>
<comment type="caution">
    <text evidence="2">The sequence shown here is derived from an EMBL/GenBank/DDBJ whole genome shotgun (WGS) entry which is preliminary data.</text>
</comment>
<name>A0AAD7B194_9AGAR</name>
<dbReference type="EMBL" id="JARKIF010000049">
    <property type="protein sequence ID" value="KAJ7607589.1"/>
    <property type="molecule type" value="Genomic_DNA"/>
</dbReference>
<protein>
    <recommendedName>
        <fullName evidence="5">MARVEL domain-containing protein</fullName>
    </recommendedName>
</protein>
<keyword evidence="1" id="KW-0812">Transmembrane</keyword>
<dbReference type="Proteomes" id="UP001221142">
    <property type="component" value="Unassembled WGS sequence"/>
</dbReference>
<evidence type="ECO:0000313" key="3">
    <source>
        <dbReference type="EMBL" id="KAJ7615008.1"/>
    </source>
</evidence>
<sequence>MALISIIRFVALCVVSLFALIELAVGAAALSTPINWLTEYKSAAGLAVAIGVLTVLSVPAMVVLEYLRPGAFFTSSILVELSWLSILWVLWLAVGGQAVTAANKVFVPGCGYIDNTIDANCREISAIEAFGFINWIILLAYTVLILILSVVALNRGHQGVWNSSVAEAPFFSPGAASTAGGYAGKAEMGGMQTEAYGGAHTVGAGGYDAGAEPASVQAGTVHR</sequence>
<reference evidence="2" key="1">
    <citation type="submission" date="2023-03" db="EMBL/GenBank/DDBJ databases">
        <title>Massive genome expansion in bonnet fungi (Mycena s.s.) driven by repeated elements and novel gene families across ecological guilds.</title>
        <authorList>
            <consortium name="Lawrence Berkeley National Laboratory"/>
            <person name="Harder C.B."/>
            <person name="Miyauchi S."/>
            <person name="Viragh M."/>
            <person name="Kuo A."/>
            <person name="Thoen E."/>
            <person name="Andreopoulos B."/>
            <person name="Lu D."/>
            <person name="Skrede I."/>
            <person name="Drula E."/>
            <person name="Henrissat B."/>
            <person name="Morin E."/>
            <person name="Kohler A."/>
            <person name="Barry K."/>
            <person name="LaButti K."/>
            <person name="Morin E."/>
            <person name="Salamov A."/>
            <person name="Lipzen A."/>
            <person name="Mereny Z."/>
            <person name="Hegedus B."/>
            <person name="Baldrian P."/>
            <person name="Stursova M."/>
            <person name="Weitz H."/>
            <person name="Taylor A."/>
            <person name="Grigoriev I.V."/>
            <person name="Nagy L.G."/>
            <person name="Martin F."/>
            <person name="Kauserud H."/>
        </authorList>
    </citation>
    <scope>NUCLEOTIDE SEQUENCE</scope>
    <source>
        <strain evidence="2">9284</strain>
    </source>
</reference>
<evidence type="ECO:0000313" key="4">
    <source>
        <dbReference type="Proteomes" id="UP001221142"/>
    </source>
</evidence>
<feature type="transmembrane region" description="Helical" evidence="1">
    <location>
        <begin position="45"/>
        <end position="64"/>
    </location>
</feature>
<dbReference type="AlphaFoldDB" id="A0AAD7B194"/>
<feature type="transmembrane region" description="Helical" evidence="1">
    <location>
        <begin position="132"/>
        <end position="153"/>
    </location>
</feature>